<evidence type="ECO:0000313" key="1">
    <source>
        <dbReference type="EMBL" id="SHJ35559.1"/>
    </source>
</evidence>
<accession>A0ABY1IL69</accession>
<dbReference type="Proteomes" id="UP000184408">
    <property type="component" value="Unassembled WGS sequence"/>
</dbReference>
<sequence length="86" mass="9411">MIDTTTAILSCGGRWSDKLADIKPTERVAAHRRVIGAGDQIAFCSLKSEISFLDKPLGEPPLFVSYYTALLHKPAWGRVSPDPGRI</sequence>
<comment type="caution">
    <text evidence="1">The sequence shown here is derived from an EMBL/GenBank/DDBJ whole genome shotgun (WGS) entry which is preliminary data.</text>
</comment>
<evidence type="ECO:0000313" key="2">
    <source>
        <dbReference type="Proteomes" id="UP000184408"/>
    </source>
</evidence>
<keyword evidence="2" id="KW-1185">Reference proteome</keyword>
<reference evidence="1 2" key="1">
    <citation type="submission" date="2016-11" db="EMBL/GenBank/DDBJ databases">
        <authorList>
            <person name="Varghese N."/>
            <person name="Submissions S."/>
        </authorList>
    </citation>
    <scope>NUCLEOTIDE SEQUENCE [LARGE SCALE GENOMIC DNA]</scope>
    <source>
        <strain evidence="1 2">DSM 16310</strain>
    </source>
</reference>
<gene>
    <name evidence="1" type="ORF">SAMN02744035_03485</name>
</gene>
<organism evidence="1 2">
    <name type="scientific">Thalassobacter stenotrophicus DSM 16310</name>
    <dbReference type="NCBI Taxonomy" id="1123361"/>
    <lineage>
        <taxon>Bacteria</taxon>
        <taxon>Pseudomonadati</taxon>
        <taxon>Pseudomonadota</taxon>
        <taxon>Alphaproteobacteria</taxon>
        <taxon>Rhodobacterales</taxon>
        <taxon>Roseobacteraceae</taxon>
        <taxon>Thalassobacter</taxon>
    </lineage>
</organism>
<protein>
    <submittedName>
        <fullName evidence="1">Uncharacterized protein</fullName>
    </submittedName>
</protein>
<proteinExistence type="predicted"/>
<dbReference type="EMBL" id="FQYZ01000020">
    <property type="protein sequence ID" value="SHJ35559.1"/>
    <property type="molecule type" value="Genomic_DNA"/>
</dbReference>
<name>A0ABY1IL69_9RHOB</name>